<keyword evidence="14" id="KW-1185">Reference proteome</keyword>
<name>A0A1J8NGR6_9COXI</name>
<comment type="function">
    <text evidence="11">Involved in protein export. Participates in an early event of protein translocation.</text>
</comment>
<evidence type="ECO:0000256" key="6">
    <source>
        <dbReference type="ARBA" id="ARBA00022692"/>
    </source>
</evidence>
<evidence type="ECO:0000313" key="14">
    <source>
        <dbReference type="Proteomes" id="UP000183924"/>
    </source>
</evidence>
<dbReference type="Pfam" id="PF03840">
    <property type="entry name" value="SecG"/>
    <property type="match status" value="1"/>
</dbReference>
<feature type="region of interest" description="Disordered" evidence="12">
    <location>
        <begin position="115"/>
        <end position="136"/>
    </location>
</feature>
<dbReference type="OrthoDB" id="9813947at2"/>
<dbReference type="InterPro" id="IPR004692">
    <property type="entry name" value="SecG"/>
</dbReference>
<feature type="transmembrane region" description="Helical" evidence="11">
    <location>
        <begin position="52"/>
        <end position="76"/>
    </location>
</feature>
<comment type="similarity">
    <text evidence="2 11">Belongs to the SecG family.</text>
</comment>
<evidence type="ECO:0000313" key="13">
    <source>
        <dbReference type="EMBL" id="OIZ94114.1"/>
    </source>
</evidence>
<reference evidence="13 14" key="1">
    <citation type="submission" date="2016-03" db="EMBL/GenBank/DDBJ databases">
        <title>Comparative genomics of Rickettsiella.</title>
        <authorList>
            <person name="Chandler C."/>
            <person name="Wang Y."/>
        </authorList>
    </citation>
    <scope>NUCLEOTIDE SEQUENCE [LARGE SCALE GENOMIC DNA]</scope>
    <source>
        <strain evidence="13 14">RCFS May 2013</strain>
    </source>
</reference>
<gene>
    <name evidence="13" type="ORF">A1D18_04425</name>
</gene>
<dbReference type="EMBL" id="LUKY01000033">
    <property type="protein sequence ID" value="OIZ94114.1"/>
    <property type="molecule type" value="Genomic_DNA"/>
</dbReference>
<evidence type="ECO:0000256" key="3">
    <source>
        <dbReference type="ARBA" id="ARBA00017876"/>
    </source>
</evidence>
<dbReference type="AlphaFoldDB" id="A0A1J8NGR6"/>
<dbReference type="GO" id="GO:0065002">
    <property type="term" value="P:intracellular protein transmembrane transport"/>
    <property type="evidence" value="ECO:0007669"/>
    <property type="project" value="TreeGrafter"/>
</dbReference>
<dbReference type="GO" id="GO:0009306">
    <property type="term" value="P:protein secretion"/>
    <property type="evidence" value="ECO:0007669"/>
    <property type="project" value="UniProtKB-UniRule"/>
</dbReference>
<dbReference type="PRINTS" id="PR01651">
    <property type="entry name" value="SECGEXPORT"/>
</dbReference>
<evidence type="ECO:0000256" key="8">
    <source>
        <dbReference type="ARBA" id="ARBA00022989"/>
    </source>
</evidence>
<keyword evidence="7 11" id="KW-0653">Protein transport</keyword>
<comment type="caution">
    <text evidence="11">Lacks conserved residue(s) required for the propagation of feature annotation.</text>
</comment>
<dbReference type="STRING" id="1225476.A1D18_04425"/>
<comment type="subcellular location">
    <subcellularLocation>
        <location evidence="1 11">Cell membrane</location>
        <topology evidence="1 11">Multi-pass membrane protein</topology>
    </subcellularLocation>
</comment>
<evidence type="ECO:0000256" key="5">
    <source>
        <dbReference type="ARBA" id="ARBA00022475"/>
    </source>
</evidence>
<keyword evidence="8 11" id="KW-1133">Transmembrane helix</keyword>
<protein>
    <recommendedName>
        <fullName evidence="3 11">Protein-export membrane protein SecG</fullName>
    </recommendedName>
</protein>
<evidence type="ECO:0000256" key="1">
    <source>
        <dbReference type="ARBA" id="ARBA00004651"/>
    </source>
</evidence>
<dbReference type="GO" id="GO:0005886">
    <property type="term" value="C:plasma membrane"/>
    <property type="evidence" value="ECO:0007669"/>
    <property type="project" value="UniProtKB-SubCell"/>
</dbReference>
<dbReference type="GO" id="GO:0043952">
    <property type="term" value="P:protein transport by the Sec complex"/>
    <property type="evidence" value="ECO:0007669"/>
    <property type="project" value="TreeGrafter"/>
</dbReference>
<dbReference type="GO" id="GO:0015450">
    <property type="term" value="F:protein-transporting ATPase activity"/>
    <property type="evidence" value="ECO:0007669"/>
    <property type="project" value="UniProtKB-UniRule"/>
</dbReference>
<keyword evidence="9 11" id="KW-0811">Translocation</keyword>
<evidence type="ECO:0000256" key="4">
    <source>
        <dbReference type="ARBA" id="ARBA00022448"/>
    </source>
</evidence>
<proteinExistence type="inferred from homology"/>
<comment type="caution">
    <text evidence="13">The sequence shown here is derived from an EMBL/GenBank/DDBJ whole genome shotgun (WGS) entry which is preliminary data.</text>
</comment>
<dbReference type="Proteomes" id="UP000183924">
    <property type="component" value="Unassembled WGS sequence"/>
</dbReference>
<keyword evidence="5 11" id="KW-1003">Cell membrane</keyword>
<keyword evidence="4 11" id="KW-0813">Transport</keyword>
<dbReference type="PANTHER" id="PTHR34182:SF1">
    <property type="entry name" value="PROTEIN-EXPORT MEMBRANE PROTEIN SECG"/>
    <property type="match status" value="1"/>
</dbReference>
<dbReference type="NCBIfam" id="TIGR00810">
    <property type="entry name" value="secG"/>
    <property type="match status" value="1"/>
</dbReference>
<keyword evidence="10 11" id="KW-0472">Membrane</keyword>
<evidence type="ECO:0000256" key="9">
    <source>
        <dbReference type="ARBA" id="ARBA00023010"/>
    </source>
</evidence>
<evidence type="ECO:0000256" key="7">
    <source>
        <dbReference type="ARBA" id="ARBA00022927"/>
    </source>
</evidence>
<evidence type="ECO:0000256" key="11">
    <source>
        <dbReference type="RuleBase" id="RU365087"/>
    </source>
</evidence>
<evidence type="ECO:0000256" key="2">
    <source>
        <dbReference type="ARBA" id="ARBA00008445"/>
    </source>
</evidence>
<evidence type="ECO:0000256" key="12">
    <source>
        <dbReference type="SAM" id="MobiDB-lite"/>
    </source>
</evidence>
<accession>A0A1J8NGR6</accession>
<dbReference type="PANTHER" id="PTHR34182">
    <property type="entry name" value="PROTEIN-EXPORT MEMBRANE PROTEIN SECG"/>
    <property type="match status" value="1"/>
</dbReference>
<sequence>MLQQFLVLMHVIISIALIALVLIQQGKGAELGATFGSAASQTVFGSQGSGSFLLKLTGLLALLFFVTSLSLGYVAGHTRKQDPIQKLASMAQQLPSTINKTNNIALTEKKNLPLNKNSGKSTFEHKQSYPLPSEFS</sequence>
<evidence type="ECO:0000256" key="10">
    <source>
        <dbReference type="ARBA" id="ARBA00023136"/>
    </source>
</evidence>
<organism evidence="13 14">
    <name type="scientific">Candidatus Rickettsiella isopodorum</name>
    <dbReference type="NCBI Taxonomy" id="1225476"/>
    <lineage>
        <taxon>Bacteria</taxon>
        <taxon>Pseudomonadati</taxon>
        <taxon>Pseudomonadota</taxon>
        <taxon>Gammaproteobacteria</taxon>
        <taxon>Legionellales</taxon>
        <taxon>Coxiellaceae</taxon>
        <taxon>Rickettsiella</taxon>
    </lineage>
</organism>
<dbReference type="RefSeq" id="WP_071662608.1">
    <property type="nucleotide sequence ID" value="NZ_LUKY01000033.1"/>
</dbReference>
<keyword evidence="6 11" id="KW-0812">Transmembrane</keyword>